<dbReference type="AlphaFoldDB" id="A0A2M7H406"/>
<keyword evidence="3" id="KW-0812">Transmembrane</keyword>
<feature type="transmembrane region" description="Helical" evidence="3">
    <location>
        <begin position="190"/>
        <end position="213"/>
    </location>
</feature>
<name>A0A2M7H406_9BACT</name>
<feature type="transmembrane region" description="Helical" evidence="3">
    <location>
        <begin position="15"/>
        <end position="38"/>
    </location>
</feature>
<evidence type="ECO:0000313" key="5">
    <source>
        <dbReference type="Proteomes" id="UP000230292"/>
    </source>
</evidence>
<proteinExistence type="predicted"/>
<feature type="transmembrane region" description="Helical" evidence="3">
    <location>
        <begin position="299"/>
        <end position="320"/>
    </location>
</feature>
<evidence type="ECO:0000313" key="4">
    <source>
        <dbReference type="EMBL" id="PIW36951.1"/>
    </source>
</evidence>
<feature type="transmembrane region" description="Helical" evidence="3">
    <location>
        <begin position="139"/>
        <end position="159"/>
    </location>
</feature>
<feature type="transmembrane region" description="Helical" evidence="3">
    <location>
        <begin position="267"/>
        <end position="287"/>
    </location>
</feature>
<comment type="caution">
    <text evidence="4">The sequence shown here is derived from an EMBL/GenBank/DDBJ whole genome shotgun (WGS) entry which is preliminary data.</text>
</comment>
<keyword evidence="3" id="KW-1133">Transmembrane helix</keyword>
<feature type="region of interest" description="Disordered" evidence="2">
    <location>
        <begin position="380"/>
        <end position="440"/>
    </location>
</feature>
<accession>A0A2M7H406</accession>
<gene>
    <name evidence="4" type="ORF">COW24_02655</name>
</gene>
<feature type="coiled-coil region" evidence="1">
    <location>
        <begin position="448"/>
        <end position="529"/>
    </location>
</feature>
<feature type="transmembrane region" description="Helical" evidence="3">
    <location>
        <begin position="233"/>
        <end position="255"/>
    </location>
</feature>
<feature type="compositionally biased region" description="Basic and acidic residues" evidence="2">
    <location>
        <begin position="603"/>
        <end position="614"/>
    </location>
</feature>
<evidence type="ECO:0000256" key="2">
    <source>
        <dbReference type="SAM" id="MobiDB-lite"/>
    </source>
</evidence>
<feature type="compositionally biased region" description="Low complexity" evidence="2">
    <location>
        <begin position="422"/>
        <end position="436"/>
    </location>
</feature>
<dbReference type="EMBL" id="PFGC01000035">
    <property type="protein sequence ID" value="PIW36951.1"/>
    <property type="molecule type" value="Genomic_DNA"/>
</dbReference>
<reference evidence="4 5" key="1">
    <citation type="submission" date="2017-09" db="EMBL/GenBank/DDBJ databases">
        <title>Depth-based differentiation of microbial function through sediment-hosted aquifers and enrichment of novel symbionts in the deep terrestrial subsurface.</title>
        <authorList>
            <person name="Probst A.J."/>
            <person name="Ladd B."/>
            <person name="Jarett J.K."/>
            <person name="Geller-Mcgrath D.E."/>
            <person name="Sieber C.M."/>
            <person name="Emerson J.B."/>
            <person name="Anantharaman K."/>
            <person name="Thomas B.C."/>
            <person name="Malmstrom R."/>
            <person name="Stieglmeier M."/>
            <person name="Klingl A."/>
            <person name="Woyke T."/>
            <person name="Ryan C.M."/>
            <person name="Banfield J.F."/>
        </authorList>
    </citation>
    <scope>NUCLEOTIDE SEQUENCE [LARGE SCALE GENOMIC DNA]</scope>
    <source>
        <strain evidence="4">CG15_BIG_FIL_POST_REV_8_21_14_020_45_12</strain>
    </source>
</reference>
<organism evidence="4 5">
    <name type="scientific">Candidatus Kerfeldbacteria bacterium CG15_BIG_FIL_POST_REV_8_21_14_020_45_12</name>
    <dbReference type="NCBI Taxonomy" id="2014247"/>
    <lineage>
        <taxon>Bacteria</taxon>
        <taxon>Candidatus Kerfeldiibacteriota</taxon>
    </lineage>
</organism>
<feature type="region of interest" description="Disordered" evidence="2">
    <location>
        <begin position="557"/>
        <end position="623"/>
    </location>
</feature>
<evidence type="ECO:0000256" key="3">
    <source>
        <dbReference type="SAM" id="Phobius"/>
    </source>
</evidence>
<feature type="compositionally biased region" description="Basic and acidic residues" evidence="2">
    <location>
        <begin position="393"/>
        <end position="421"/>
    </location>
</feature>
<protein>
    <submittedName>
        <fullName evidence="4">Uncharacterized protein</fullName>
    </submittedName>
</protein>
<keyword evidence="1" id="KW-0175">Coiled coil</keyword>
<evidence type="ECO:0000256" key="1">
    <source>
        <dbReference type="SAM" id="Coils"/>
    </source>
</evidence>
<keyword evidence="3" id="KW-0472">Membrane</keyword>
<sequence length="623" mass="67830">MDPRTFDWAAIAQSGLHLVIVATIIVTPAAAIASWLVATKNNEGWAEPAKRWFSGAINTRWIFEIVADIAKFSYAHTERDKLHGDLRDVRDREDSDFRQAMAEVRTKEERRAVTADRRKVLRSRGDEVVGFNIRTATSFIVWALALVGLMPALAGSWFLKFQIGREFLTGSENLVGIPIWFAGSVRNITAVHIICALMVLIELVIGILVHLSLERLDQIRKDHIEDGALQYKALLIIGLMGGFGLLVLETVMGWVRGQMETGGDGAGTLFVIGISIGASAVTMALAYVLKSQFKHAAPFLAWCGKTLIFVPVVLFILVVLGTFDLLVFKTSVCGLLLASLLVGAAHTRALRSKAEHEAYLAESEARRAEHLAAEAREIAAREAAEEEAGETAALRREAEAKARTEEDRREEAAAARREAEAKAAIPQATLEAARATAAREEQHRQTLVATEQSAVQTARREAVQAQREQAEAARKVQETEEIRRRLQMDEHVERIGQMDAWIEEARGDLSRLEQSKGELEDEIHDLSERAHALGVKLEDAEVVQTSALLPPGPLVAAVLAGSGLPSGSDFDEDGPATNPGLGYPDAPVVDPSATGAFTVRSPEPPKGKGGDDRKKKGGSKAPR</sequence>
<dbReference type="Proteomes" id="UP000230292">
    <property type="component" value="Unassembled WGS sequence"/>
</dbReference>